<evidence type="ECO:0000256" key="1">
    <source>
        <dbReference type="SAM" id="MobiDB-lite"/>
    </source>
</evidence>
<dbReference type="AlphaFoldDB" id="A0A9D1WB99"/>
<dbReference type="EMBL" id="DXEV01000017">
    <property type="protein sequence ID" value="HIX55966.1"/>
    <property type="molecule type" value="Genomic_DNA"/>
</dbReference>
<feature type="domain" description="6-hydroxymethylpterin diphosphokinase MptE-like" evidence="2">
    <location>
        <begin position="291"/>
        <end position="464"/>
    </location>
</feature>
<evidence type="ECO:0000313" key="4">
    <source>
        <dbReference type="Proteomes" id="UP000886829"/>
    </source>
</evidence>
<evidence type="ECO:0000313" key="3">
    <source>
        <dbReference type="EMBL" id="HIX55966.1"/>
    </source>
</evidence>
<protein>
    <submittedName>
        <fullName evidence="3">DUF115 domain-containing protein</fullName>
    </submittedName>
</protein>
<dbReference type="PANTHER" id="PTHR41786:SF1">
    <property type="entry name" value="6-HYDROXYMETHYLPTERIN DIPHOSPHOKINASE MPTE-LIKE DOMAIN-CONTAINING PROTEIN"/>
    <property type="match status" value="1"/>
</dbReference>
<organism evidence="3 4">
    <name type="scientific">Candidatus Anaerobiospirillum pullistercoris</name>
    <dbReference type="NCBI Taxonomy" id="2838452"/>
    <lineage>
        <taxon>Bacteria</taxon>
        <taxon>Pseudomonadati</taxon>
        <taxon>Pseudomonadota</taxon>
        <taxon>Gammaproteobacteria</taxon>
        <taxon>Aeromonadales</taxon>
        <taxon>Succinivibrionaceae</taxon>
        <taxon>Anaerobiospirillum</taxon>
    </lineage>
</organism>
<proteinExistence type="predicted"/>
<feature type="compositionally biased region" description="Acidic residues" evidence="1">
    <location>
        <begin position="727"/>
        <end position="737"/>
    </location>
</feature>
<dbReference type="Proteomes" id="UP000886829">
    <property type="component" value="Unassembled WGS sequence"/>
</dbReference>
<feature type="region of interest" description="Disordered" evidence="1">
    <location>
        <begin position="625"/>
        <end position="651"/>
    </location>
</feature>
<feature type="region of interest" description="Disordered" evidence="1">
    <location>
        <begin position="706"/>
        <end position="737"/>
    </location>
</feature>
<dbReference type="Pfam" id="PF01973">
    <property type="entry name" value="MptE-like"/>
    <property type="match status" value="1"/>
</dbReference>
<reference evidence="3" key="2">
    <citation type="submission" date="2021-04" db="EMBL/GenBank/DDBJ databases">
        <authorList>
            <person name="Gilroy R."/>
        </authorList>
    </citation>
    <scope>NUCLEOTIDE SEQUENCE</scope>
    <source>
        <strain evidence="3">USASDec5-558</strain>
    </source>
</reference>
<name>A0A9D1WB99_9GAMM</name>
<dbReference type="PANTHER" id="PTHR41786">
    <property type="entry name" value="MOTILITY ACCESSORY FACTOR MAF"/>
    <property type="match status" value="1"/>
</dbReference>
<feature type="region of interest" description="Disordered" evidence="1">
    <location>
        <begin position="539"/>
        <end position="567"/>
    </location>
</feature>
<gene>
    <name evidence="3" type="ORF">H9850_00660</name>
</gene>
<reference evidence="3" key="1">
    <citation type="journal article" date="2021" name="PeerJ">
        <title>Extensive microbial diversity within the chicken gut microbiome revealed by metagenomics and culture.</title>
        <authorList>
            <person name="Gilroy R."/>
            <person name="Ravi A."/>
            <person name="Getino M."/>
            <person name="Pursley I."/>
            <person name="Horton D.L."/>
            <person name="Alikhan N.F."/>
            <person name="Baker D."/>
            <person name="Gharbi K."/>
            <person name="Hall N."/>
            <person name="Watson M."/>
            <person name="Adriaenssens E.M."/>
            <person name="Foster-Nyarko E."/>
            <person name="Jarju S."/>
            <person name="Secka A."/>
            <person name="Antonio M."/>
            <person name="Oren A."/>
            <person name="Chaudhuri R.R."/>
            <person name="La Ragione R."/>
            <person name="Hildebrand F."/>
            <person name="Pallen M.J."/>
        </authorList>
    </citation>
    <scope>NUCLEOTIDE SEQUENCE</scope>
    <source>
        <strain evidence="3">USASDec5-558</strain>
    </source>
</reference>
<feature type="compositionally biased region" description="Basic and acidic residues" evidence="1">
    <location>
        <begin position="556"/>
        <end position="565"/>
    </location>
</feature>
<sequence length="737" mass="81171">MAIKMTAAELTTFKNNLEMLLPFHDHRLLNRLAQCLYSSSNYNYEVVEGLGRAISINQIQMYSRHQQEYECRALCSRIPLPQLYQGDSLEQKYMNEVEFKLYPKRQASREQTQAQILEQCQENAQHLSTLASLPQPKRVDTSNLPQFAQKLNIYCAADAAFRDQEPPLTVTLYGVAAAHLVEYIHSFYPGVEINVVLLNPEITAIMLCLEPDMGKRLANSHTHLFLGNDNTPILPNALVIPAEVQLTPEINSNLKQRLLFSLERNYNKLLSAKRRRNLNTLLAQYNFPFTKIAPQLKNDTFSHCESIALIFSGPSIVDKQNRIKELHKAGVRLIACDSALPALEQMKISPDIVVAADIGLYLNAGERDDANRFGGLGSGPRFFVNTSLYTKSTLIFTSKTHLLLPALFPGKKYILYTKDMQRREIAMEPNALVNMDITGSCSSLMFDLAVHQGAQKIYLFGMDTTPRLESFHACFEADDDKVLSGRNPELDNVLCNDGHMRRALHTLTGARLHLEKKIAALKGISVINCSPYGAVIKGTEQDDDSKADGSFAKRKAQQEKEKEKAAAAAVAAGGKKAKSTKASTATANAAHSKITTDGENATAAEALAIARDAAAAIRALVGQDPLDKSSLNGAGDATSGDRANHSMRRRGHLRKNALAGALEQTKGRNRAQSNALNLDFSDTEAEKIAASITKNNGAYDSYFDDDNDFTSRASGDSRDDDSSIFLGEDDYGDGNAE</sequence>
<accession>A0A9D1WB99</accession>
<dbReference type="InterPro" id="IPR002826">
    <property type="entry name" value="MptE-like"/>
</dbReference>
<evidence type="ECO:0000259" key="2">
    <source>
        <dbReference type="Pfam" id="PF01973"/>
    </source>
</evidence>
<comment type="caution">
    <text evidence="3">The sequence shown here is derived from an EMBL/GenBank/DDBJ whole genome shotgun (WGS) entry which is preliminary data.</text>
</comment>